<feature type="region of interest" description="Disordered" evidence="1">
    <location>
        <begin position="238"/>
        <end position="292"/>
    </location>
</feature>
<dbReference type="GO" id="GO:0005634">
    <property type="term" value="C:nucleus"/>
    <property type="evidence" value="ECO:0007669"/>
    <property type="project" value="TreeGrafter"/>
</dbReference>
<gene>
    <name evidence="3" type="ORF">G7K_6157-t1</name>
</gene>
<feature type="compositionally biased region" description="Acidic residues" evidence="1">
    <location>
        <begin position="239"/>
        <end position="248"/>
    </location>
</feature>
<reference evidence="3 4" key="3">
    <citation type="journal article" date="2015" name="Genome Announc.">
        <title>Draft Genome Sequence of the Archiascomycetous Yeast Saitoella complicata.</title>
        <authorList>
            <person name="Yamauchi K."/>
            <person name="Kondo S."/>
            <person name="Hamamoto M."/>
            <person name="Takahashi Y."/>
            <person name="Ogura Y."/>
            <person name="Hayashi T."/>
            <person name="Nishida H."/>
        </authorList>
    </citation>
    <scope>NUCLEOTIDE SEQUENCE [LARGE SCALE GENOMIC DNA]</scope>
    <source>
        <strain evidence="3 4">NRRL Y-17804</strain>
    </source>
</reference>
<evidence type="ECO:0000313" key="4">
    <source>
        <dbReference type="Proteomes" id="UP000033140"/>
    </source>
</evidence>
<dbReference type="PANTHER" id="PTHR13271">
    <property type="entry name" value="UNCHARACTERIZED PUTATIVE METHYLTRANSFERASE"/>
    <property type="match status" value="1"/>
</dbReference>
<keyword evidence="4" id="KW-1185">Reference proteome</keyword>
<dbReference type="PROSITE" id="PS50280">
    <property type="entry name" value="SET"/>
    <property type="match status" value="1"/>
</dbReference>
<comment type="caution">
    <text evidence="3">The sequence shown here is derived from an EMBL/GenBank/DDBJ whole genome shotgun (WGS) entry which is preliminary data.</text>
</comment>
<feature type="compositionally biased region" description="Acidic residues" evidence="1">
    <location>
        <begin position="440"/>
        <end position="464"/>
    </location>
</feature>
<evidence type="ECO:0000256" key="1">
    <source>
        <dbReference type="SAM" id="MobiDB-lite"/>
    </source>
</evidence>
<reference evidence="3 4" key="2">
    <citation type="journal article" date="2014" name="J. Gen. Appl. Microbiol.">
        <title>The early diverging ascomycetous budding yeast Saitoella complicata has three histone deacetylases belonging to the Clr6, Hos2, and Rpd3 lineages.</title>
        <authorList>
            <person name="Nishida H."/>
            <person name="Matsumoto T."/>
            <person name="Kondo S."/>
            <person name="Hamamoto M."/>
            <person name="Yoshikawa H."/>
        </authorList>
    </citation>
    <scope>NUCLEOTIDE SEQUENCE [LARGE SCALE GENOMIC DNA]</scope>
    <source>
        <strain evidence="3 4">NRRL Y-17804</strain>
    </source>
</reference>
<dbReference type="CDD" id="cd10527">
    <property type="entry name" value="SET_LSMT"/>
    <property type="match status" value="1"/>
</dbReference>
<dbReference type="GO" id="GO:0016279">
    <property type="term" value="F:protein-lysine N-methyltransferase activity"/>
    <property type="evidence" value="ECO:0007669"/>
    <property type="project" value="TreeGrafter"/>
</dbReference>
<dbReference type="Gene3D" id="3.90.1410.10">
    <property type="entry name" value="set domain protein methyltransferase, domain 1"/>
    <property type="match status" value="2"/>
</dbReference>
<protein>
    <recommendedName>
        <fullName evidence="2">SET domain-containing protein</fullName>
    </recommendedName>
</protein>
<dbReference type="InterPro" id="IPR001214">
    <property type="entry name" value="SET_dom"/>
</dbReference>
<evidence type="ECO:0000259" key="2">
    <source>
        <dbReference type="PROSITE" id="PS50280"/>
    </source>
</evidence>
<dbReference type="EMBL" id="BACD03000059">
    <property type="protein sequence ID" value="GAO52071.1"/>
    <property type="molecule type" value="Genomic_DNA"/>
</dbReference>
<dbReference type="Proteomes" id="UP000033140">
    <property type="component" value="Unassembled WGS sequence"/>
</dbReference>
<sequence length="650" mass="72952">MAVMDPQAQIDVLTEWMRQHKIYVHPNLVVKPHDQYPGFGVYASENEERQIDEHTTILKVPKSAILCPVTSGIANLLEEAEIDGMLGVAVVYLYEKSLGEKSPWWGYLQILPESEDSPKLWPGDQKEWLKGTEVEEVGGLDDSDVKEHYNDVLLPFFKENQEVFPTASLKTDFSYDAFAKAMSVVASRAFEIDQYRQLALVPFADIFNHGAEEHVHFETNDDVCMVCGEFGYCEHMAAEDEEEEEGAEEESRKRRVSDASSCPSLSGAPEEPLRQEPDDADNEDLYKDDFDANDDTCDMTIVRKTSPGEEIFNTYGPLGNDVLLARYGFAIKDNEADSVSIAREMLATEGSRKKWWLANAHAVCKTLGLLEDDEEGHGGCGSDCECGDEHDDCGSDCDDEHDHDHEREREHGHDHGSHDHDDEEDEESADEEIGGKEDGEGWEDEDDEEHDDEEEEEDEEEIDPEEFAQDCLTIDYPSAPSSPLLVLLLIYSIPASFFELGLSDPQGALVQLGELLEIISEIGAGELAVLEVASEKPKLKIITEAFENLETAVRKRYERYADAKITSAEYEVIINELPKEETRKRNALTVVANEKKILEGTLESVDRLLALLRKATEKKTQKKPADLAAELTANTKFHKNNQKVPPYPGK</sequence>
<reference evidence="3 4" key="1">
    <citation type="journal article" date="2011" name="J. Gen. Appl. Microbiol.">
        <title>Draft genome sequencing of the enigmatic yeast Saitoella complicata.</title>
        <authorList>
            <person name="Nishida H."/>
            <person name="Hamamoto M."/>
            <person name="Sugiyama J."/>
        </authorList>
    </citation>
    <scope>NUCLEOTIDE SEQUENCE [LARGE SCALE GENOMIC DNA]</scope>
    <source>
        <strain evidence="3 4">NRRL Y-17804</strain>
    </source>
</reference>
<organism evidence="3 4">
    <name type="scientific">Saitoella complicata (strain BCRC 22490 / CBS 7301 / JCM 7358 / NBRC 10748 / NRRL Y-17804)</name>
    <dbReference type="NCBI Taxonomy" id="698492"/>
    <lineage>
        <taxon>Eukaryota</taxon>
        <taxon>Fungi</taxon>
        <taxon>Dikarya</taxon>
        <taxon>Ascomycota</taxon>
        <taxon>Taphrinomycotina</taxon>
        <taxon>Taphrinomycotina incertae sedis</taxon>
        <taxon>Saitoella</taxon>
    </lineage>
</organism>
<dbReference type="InterPro" id="IPR050600">
    <property type="entry name" value="SETD3_SETD6_MTase"/>
</dbReference>
<dbReference type="AlphaFoldDB" id="A0A0E9NQY1"/>
<feature type="compositionally biased region" description="Basic and acidic residues" evidence="1">
    <location>
        <begin position="400"/>
        <end position="420"/>
    </location>
</feature>
<name>A0A0E9NQY1_SAICN</name>
<accession>A0A0E9NQY1</accession>
<dbReference type="SUPFAM" id="SSF82199">
    <property type="entry name" value="SET domain"/>
    <property type="match status" value="2"/>
</dbReference>
<dbReference type="InterPro" id="IPR046341">
    <property type="entry name" value="SET_dom_sf"/>
</dbReference>
<dbReference type="STRING" id="698492.A0A0E9NQY1"/>
<dbReference type="PANTHER" id="PTHR13271:SF34">
    <property type="entry name" value="N-LYSINE METHYLTRANSFERASE SETD6"/>
    <property type="match status" value="1"/>
</dbReference>
<feature type="region of interest" description="Disordered" evidence="1">
    <location>
        <begin position="391"/>
        <end position="464"/>
    </location>
</feature>
<feature type="compositionally biased region" description="Acidic residues" evidence="1">
    <location>
        <begin position="421"/>
        <end position="432"/>
    </location>
</feature>
<evidence type="ECO:0000313" key="3">
    <source>
        <dbReference type="EMBL" id="GAO52071.1"/>
    </source>
</evidence>
<proteinExistence type="predicted"/>
<feature type="domain" description="SET" evidence="2">
    <location>
        <begin position="26"/>
        <end position="316"/>
    </location>
</feature>